<proteinExistence type="predicted"/>
<evidence type="ECO:0000256" key="1">
    <source>
        <dbReference type="SAM" id="SignalP"/>
    </source>
</evidence>
<reference evidence="2" key="1">
    <citation type="submission" date="2023-08" db="EMBL/GenBank/DDBJ databases">
        <title>Emergence of clinically-relevant ST2 carbapenem-resistant Acinetobacter baumannii strains in hospital sewages in Zhejiang, East of China.</title>
        <authorList>
            <person name="Kaichao C."/>
            <person name="Zhang R."/>
        </authorList>
    </citation>
    <scope>NUCLEOTIDE SEQUENCE</scope>
    <source>
        <strain evidence="2">M-SY-60</strain>
    </source>
</reference>
<dbReference type="AlphaFoldDB" id="A0AAW8JE93"/>
<dbReference type="EMBL" id="JAVIDA010000001">
    <property type="protein sequence ID" value="MDQ9070074.1"/>
    <property type="molecule type" value="Genomic_DNA"/>
</dbReference>
<comment type="caution">
    <text evidence="2">The sequence shown here is derived from an EMBL/GenBank/DDBJ whole genome shotgun (WGS) entry which is preliminary data.</text>
</comment>
<dbReference type="RefSeq" id="WP_277091021.1">
    <property type="nucleotide sequence ID" value="NZ_JAKVJG010000009.1"/>
</dbReference>
<dbReference type="Proteomes" id="UP001243195">
    <property type="component" value="Unassembled WGS sequence"/>
</dbReference>
<feature type="signal peptide" evidence="1">
    <location>
        <begin position="1"/>
        <end position="27"/>
    </location>
</feature>
<accession>A0AAW8JE93</accession>
<keyword evidence="1" id="KW-0732">Signal</keyword>
<gene>
    <name evidence="2" type="ORF">RFH51_01135</name>
</gene>
<organism evidence="2 3">
    <name type="scientific">Acinetobacter gerneri</name>
    <dbReference type="NCBI Taxonomy" id="202952"/>
    <lineage>
        <taxon>Bacteria</taxon>
        <taxon>Pseudomonadati</taxon>
        <taxon>Pseudomonadota</taxon>
        <taxon>Gammaproteobacteria</taxon>
        <taxon>Moraxellales</taxon>
        <taxon>Moraxellaceae</taxon>
        <taxon>Acinetobacter</taxon>
    </lineage>
</organism>
<sequence>MKSKFYQNSLICLSLMLTSGISVHAVANDAGQCSAKQAFAFNSMGLRQYGFNYDAFLNNVNFLKSIPAAQKPEYEKIGQQAYQADIVSGTTYAQKESVRRDFANQIYQDCISPKRS</sequence>
<evidence type="ECO:0000313" key="3">
    <source>
        <dbReference type="Proteomes" id="UP001243195"/>
    </source>
</evidence>
<protein>
    <submittedName>
        <fullName evidence="2">Uncharacterized protein</fullName>
    </submittedName>
</protein>
<name>A0AAW8JE93_9GAMM</name>
<feature type="chain" id="PRO_5043779253" evidence="1">
    <location>
        <begin position="28"/>
        <end position="116"/>
    </location>
</feature>
<evidence type="ECO:0000313" key="2">
    <source>
        <dbReference type="EMBL" id="MDQ9070074.1"/>
    </source>
</evidence>